<evidence type="ECO:0000313" key="2">
    <source>
        <dbReference type="EMBL" id="NME66845.1"/>
    </source>
</evidence>
<organism evidence="2 3">
    <name type="scientific">Flammeovirga aprica JL-4</name>
    <dbReference type="NCBI Taxonomy" id="694437"/>
    <lineage>
        <taxon>Bacteria</taxon>
        <taxon>Pseudomonadati</taxon>
        <taxon>Bacteroidota</taxon>
        <taxon>Cytophagia</taxon>
        <taxon>Cytophagales</taxon>
        <taxon>Flammeovirgaceae</taxon>
        <taxon>Flammeovirga</taxon>
    </lineage>
</organism>
<keyword evidence="2" id="KW-0378">Hydrolase</keyword>
<dbReference type="InterPro" id="IPR013830">
    <property type="entry name" value="SGNH_hydro"/>
</dbReference>
<dbReference type="CDD" id="cd01832">
    <property type="entry name" value="SGNH_hydrolase_like_1"/>
    <property type="match status" value="1"/>
</dbReference>
<evidence type="ECO:0000259" key="1">
    <source>
        <dbReference type="Pfam" id="PF13472"/>
    </source>
</evidence>
<keyword evidence="3" id="KW-1185">Reference proteome</keyword>
<dbReference type="PROSITE" id="PS51257">
    <property type="entry name" value="PROKAR_LIPOPROTEIN"/>
    <property type="match status" value="1"/>
</dbReference>
<gene>
    <name evidence="2" type="ORF">HHU12_02605</name>
</gene>
<dbReference type="SUPFAM" id="SSF52266">
    <property type="entry name" value="SGNH hydrolase"/>
    <property type="match status" value="1"/>
</dbReference>
<dbReference type="InterPro" id="IPR036514">
    <property type="entry name" value="SGNH_hydro_sf"/>
</dbReference>
<name>A0A7X9P027_9BACT</name>
<accession>A0A7X9P027</accession>
<dbReference type="AlphaFoldDB" id="A0A7X9P027"/>
<dbReference type="EMBL" id="JABANE010000005">
    <property type="protein sequence ID" value="NME66845.1"/>
    <property type="molecule type" value="Genomic_DNA"/>
</dbReference>
<feature type="domain" description="SGNH hydrolase-type esterase" evidence="1">
    <location>
        <begin position="50"/>
        <end position="226"/>
    </location>
</feature>
<dbReference type="Pfam" id="PF13472">
    <property type="entry name" value="Lipase_GDSL_2"/>
    <property type="match status" value="1"/>
</dbReference>
<protein>
    <submittedName>
        <fullName evidence="2">SGNH/GDSL hydrolase family protein</fullName>
    </submittedName>
</protein>
<sequence length="245" mass="28237">MKNLLFLLFSLILFSCGENENDAFVPVPVSNIPVDSSSLQVPERPLYMLALGDSYTIGASVKMEDRWNEQLKIQLEQRGYQMNEIKYVARTGWTTNNLKTAMRSAALRTKYDMVSLLIGVNNQYQRIDINVFRREYEELLDSAILYARDDPKKVIVLSIPDYGYTYSQPSPQITEEINRYNNIKEEITRRKGVVFHDITSLTRLVRSRPELIASDGLHPSGELYKLWVNLISDDVYEQFLAPPSN</sequence>
<dbReference type="RefSeq" id="WP_169654725.1">
    <property type="nucleotide sequence ID" value="NZ_JABANE010000005.1"/>
</dbReference>
<proteinExistence type="predicted"/>
<evidence type="ECO:0000313" key="3">
    <source>
        <dbReference type="Proteomes" id="UP000576082"/>
    </source>
</evidence>
<dbReference type="Proteomes" id="UP000576082">
    <property type="component" value="Unassembled WGS sequence"/>
</dbReference>
<comment type="caution">
    <text evidence="2">The sequence shown here is derived from an EMBL/GenBank/DDBJ whole genome shotgun (WGS) entry which is preliminary data.</text>
</comment>
<dbReference type="Gene3D" id="3.40.50.1110">
    <property type="entry name" value="SGNH hydrolase"/>
    <property type="match status" value="1"/>
</dbReference>
<reference evidence="2 3" key="1">
    <citation type="submission" date="2020-04" db="EMBL/GenBank/DDBJ databases">
        <title>Flammeovirga sp. SR4, a novel species isolated from seawater.</title>
        <authorList>
            <person name="Wang X."/>
        </authorList>
    </citation>
    <scope>NUCLEOTIDE SEQUENCE [LARGE SCALE GENOMIC DNA]</scope>
    <source>
        <strain evidence="2 3">ATCC 23126</strain>
    </source>
</reference>
<dbReference type="GO" id="GO:0016788">
    <property type="term" value="F:hydrolase activity, acting on ester bonds"/>
    <property type="evidence" value="ECO:0007669"/>
    <property type="project" value="UniProtKB-ARBA"/>
</dbReference>